<dbReference type="CDD" id="cd00093">
    <property type="entry name" value="HTH_XRE"/>
    <property type="match status" value="1"/>
</dbReference>
<dbReference type="SMART" id="SM00530">
    <property type="entry name" value="HTH_XRE"/>
    <property type="match status" value="1"/>
</dbReference>
<name>A0ABS5DMI9_9PSEU</name>
<sequence>MRYLPRKSWIGSHAVRPARGRRTPLLAKGGPHSRPSRDGLVSRHSPSGAINSPLSGRCSGGSCQVFWTRYFERKVTRISCQLFRTVDFEVRDTRHHVGEKVDTVAEAERGEDFAVKLSRLFESVKREDGSNYKKPEVAEAVGVSRAYLYDLINGKNRPSHDVVVALAEFFQVPIEYFSNTERGRELNRQYELLARLGEQNVRQLATRASELSPDKLRSVMEFIDFQAGRDDNPSE</sequence>
<feature type="region of interest" description="Disordered" evidence="1">
    <location>
        <begin position="20"/>
        <end position="54"/>
    </location>
</feature>
<evidence type="ECO:0000313" key="4">
    <source>
        <dbReference type="Proteomes" id="UP000674084"/>
    </source>
</evidence>
<feature type="domain" description="HTH cro/C1-type" evidence="2">
    <location>
        <begin position="136"/>
        <end position="177"/>
    </location>
</feature>
<reference evidence="3 4" key="1">
    <citation type="submission" date="2021-04" db="EMBL/GenBank/DDBJ databases">
        <title>Whole-genome sequencing of Saccharopolyspora endophytica KCTC 19397.</title>
        <authorList>
            <person name="Ay H."/>
            <person name="Saygin H."/>
            <person name="Sahin N."/>
        </authorList>
    </citation>
    <scope>NUCLEOTIDE SEQUENCE [LARGE SCALE GENOMIC DNA]</scope>
    <source>
        <strain evidence="3 4">KCTC 19397</strain>
    </source>
</reference>
<evidence type="ECO:0000259" key="2">
    <source>
        <dbReference type="PROSITE" id="PS50943"/>
    </source>
</evidence>
<dbReference type="InterPro" id="IPR001387">
    <property type="entry name" value="Cro/C1-type_HTH"/>
</dbReference>
<dbReference type="Proteomes" id="UP000674084">
    <property type="component" value="Unassembled WGS sequence"/>
</dbReference>
<feature type="compositionally biased region" description="Polar residues" evidence="1">
    <location>
        <begin position="44"/>
        <end position="54"/>
    </location>
</feature>
<gene>
    <name evidence="3" type="ORF">KBO27_26590</name>
</gene>
<dbReference type="Gene3D" id="1.10.260.40">
    <property type="entry name" value="lambda repressor-like DNA-binding domains"/>
    <property type="match status" value="1"/>
</dbReference>
<evidence type="ECO:0000256" key="1">
    <source>
        <dbReference type="SAM" id="MobiDB-lite"/>
    </source>
</evidence>
<dbReference type="SUPFAM" id="SSF47413">
    <property type="entry name" value="lambda repressor-like DNA-binding domains"/>
    <property type="match status" value="1"/>
</dbReference>
<dbReference type="PROSITE" id="PS50943">
    <property type="entry name" value="HTH_CROC1"/>
    <property type="match status" value="1"/>
</dbReference>
<proteinExistence type="predicted"/>
<organism evidence="3 4">
    <name type="scientific">Saccharopolyspora endophytica</name>
    <dbReference type="NCBI Taxonomy" id="543886"/>
    <lineage>
        <taxon>Bacteria</taxon>
        <taxon>Bacillati</taxon>
        <taxon>Actinomycetota</taxon>
        <taxon>Actinomycetes</taxon>
        <taxon>Pseudonocardiales</taxon>
        <taxon>Pseudonocardiaceae</taxon>
        <taxon>Saccharopolyspora</taxon>
    </lineage>
</organism>
<protein>
    <submittedName>
        <fullName evidence="3">Helix-turn-helix transcriptional regulator</fullName>
    </submittedName>
</protein>
<keyword evidence="4" id="KW-1185">Reference proteome</keyword>
<dbReference type="EMBL" id="JAGPXE010000013">
    <property type="protein sequence ID" value="MBQ0927523.1"/>
    <property type="molecule type" value="Genomic_DNA"/>
</dbReference>
<dbReference type="InterPro" id="IPR010982">
    <property type="entry name" value="Lambda_DNA-bd_dom_sf"/>
</dbReference>
<evidence type="ECO:0000313" key="3">
    <source>
        <dbReference type="EMBL" id="MBQ0927523.1"/>
    </source>
</evidence>
<accession>A0ABS5DMI9</accession>
<dbReference type="Pfam" id="PF01381">
    <property type="entry name" value="HTH_3"/>
    <property type="match status" value="1"/>
</dbReference>
<comment type="caution">
    <text evidence="3">The sequence shown here is derived from an EMBL/GenBank/DDBJ whole genome shotgun (WGS) entry which is preliminary data.</text>
</comment>